<accession>A0A6M1U7R7</accession>
<dbReference type="Proteomes" id="UP000474758">
    <property type="component" value="Unassembled WGS sequence"/>
</dbReference>
<dbReference type="SUPFAM" id="SSF47226">
    <property type="entry name" value="Histidine-containing phosphotransfer domain, HPT domain"/>
    <property type="match status" value="1"/>
</dbReference>
<evidence type="ECO:0000313" key="4">
    <source>
        <dbReference type="Proteomes" id="UP000474758"/>
    </source>
</evidence>
<feature type="domain" description="HPt" evidence="2">
    <location>
        <begin position="22"/>
        <end position="84"/>
    </location>
</feature>
<dbReference type="GO" id="GO:0000160">
    <property type="term" value="P:phosphorelay signal transduction system"/>
    <property type="evidence" value="ECO:0007669"/>
    <property type="project" value="UniProtKB-KW"/>
</dbReference>
<evidence type="ECO:0000256" key="1">
    <source>
        <dbReference type="ARBA" id="ARBA00023012"/>
    </source>
</evidence>
<dbReference type="AlphaFoldDB" id="A0A6M1U7R7"/>
<dbReference type="InterPro" id="IPR008207">
    <property type="entry name" value="Sig_transdc_His_kin_Hpt_dom"/>
</dbReference>
<proteinExistence type="predicted"/>
<reference evidence="3 4" key="1">
    <citation type="submission" date="2020-02" db="EMBL/GenBank/DDBJ databases">
        <title>Rhodobacter translucens sp. nov., a novel bacterium isolated from activated sludge.</title>
        <authorList>
            <person name="Liu J."/>
        </authorList>
    </citation>
    <scope>NUCLEOTIDE SEQUENCE [LARGE SCALE GENOMIC DNA]</scope>
    <source>
        <strain evidence="3 4">HX-7-19</strain>
    </source>
</reference>
<dbReference type="RefSeq" id="WP_165049436.1">
    <property type="nucleotide sequence ID" value="NZ_JAALFE010000008.1"/>
</dbReference>
<protein>
    <submittedName>
        <fullName evidence="3">Hpt domain-containing protein</fullName>
    </submittedName>
</protein>
<dbReference type="EMBL" id="JAALFE010000008">
    <property type="protein sequence ID" value="NGQ91173.1"/>
    <property type="molecule type" value="Genomic_DNA"/>
</dbReference>
<keyword evidence="1" id="KW-0902">Two-component regulatory system</keyword>
<comment type="caution">
    <text evidence="3">The sequence shown here is derived from an EMBL/GenBank/DDBJ whole genome shotgun (WGS) entry which is preliminary data.</text>
</comment>
<dbReference type="Pfam" id="PF01627">
    <property type="entry name" value="Hpt"/>
    <property type="match status" value="1"/>
</dbReference>
<keyword evidence="4" id="KW-1185">Reference proteome</keyword>
<evidence type="ECO:0000259" key="2">
    <source>
        <dbReference type="Pfam" id="PF01627"/>
    </source>
</evidence>
<dbReference type="InterPro" id="IPR036641">
    <property type="entry name" value="HPT_dom_sf"/>
</dbReference>
<gene>
    <name evidence="3" type="ORF">G5V65_09715</name>
</gene>
<evidence type="ECO:0000313" key="3">
    <source>
        <dbReference type="EMBL" id="NGQ91173.1"/>
    </source>
</evidence>
<organism evidence="3 4">
    <name type="scientific">Paragemmobacter kunshanensis</name>
    <dbReference type="NCBI Taxonomy" id="2583234"/>
    <lineage>
        <taxon>Bacteria</taxon>
        <taxon>Pseudomonadati</taxon>
        <taxon>Pseudomonadota</taxon>
        <taxon>Alphaproteobacteria</taxon>
        <taxon>Rhodobacterales</taxon>
        <taxon>Paracoccaceae</taxon>
        <taxon>Paragemmobacter</taxon>
    </lineage>
</organism>
<dbReference type="Gene3D" id="1.20.120.160">
    <property type="entry name" value="HPT domain"/>
    <property type="match status" value="1"/>
</dbReference>
<dbReference type="GO" id="GO:0004672">
    <property type="term" value="F:protein kinase activity"/>
    <property type="evidence" value="ECO:0007669"/>
    <property type="project" value="UniProtKB-ARBA"/>
</dbReference>
<name>A0A6M1U7R7_9RHOB</name>
<sequence>MLVNQERLGALRGEIGEDGFDDVLEMFLAESDEVVARLAGQAEGAMSEADLHFLKGSALTLGLDPLADLCRQCEAGPQVHPSVLQDLYIRSRAAIRQDQIRNSDSTSSLVMSR</sequence>